<dbReference type="KEGG" id="huw:FPZ11_18540"/>
<sequence>MGCLIGLLALETVGVIVLVIWLIVQAVVAGASDTGSGIALLVIAVLCAVWIVLTTVAAARRQPWMRASSITWHLLVIAVAFGCFTGITAVPQAGWWLLLIGIVGIALVVMPSVTRATAQRLESETESDHNDATPST</sequence>
<gene>
    <name evidence="2" type="ORF">FPZ11_18540</name>
</gene>
<feature type="transmembrane region" description="Helical" evidence="1">
    <location>
        <begin position="95"/>
        <end position="113"/>
    </location>
</feature>
<evidence type="ECO:0000313" key="2">
    <source>
        <dbReference type="EMBL" id="QDZ16479.1"/>
    </source>
</evidence>
<keyword evidence="1" id="KW-0812">Transmembrane</keyword>
<dbReference type="Proteomes" id="UP000320216">
    <property type="component" value="Chromosome"/>
</dbReference>
<feature type="transmembrane region" description="Helical" evidence="1">
    <location>
        <begin position="37"/>
        <end position="58"/>
    </location>
</feature>
<name>A0A5B8M8E7_9MICO</name>
<dbReference type="AlphaFoldDB" id="A0A5B8M8E7"/>
<protein>
    <submittedName>
        <fullName evidence="2">Uncharacterized protein</fullName>
    </submittedName>
</protein>
<dbReference type="EMBL" id="CP042305">
    <property type="protein sequence ID" value="QDZ16479.1"/>
    <property type="molecule type" value="Genomic_DNA"/>
</dbReference>
<feature type="transmembrane region" description="Helical" evidence="1">
    <location>
        <begin position="7"/>
        <end position="31"/>
    </location>
</feature>
<evidence type="ECO:0000256" key="1">
    <source>
        <dbReference type="SAM" id="Phobius"/>
    </source>
</evidence>
<keyword evidence="3" id="KW-1185">Reference proteome</keyword>
<feature type="transmembrane region" description="Helical" evidence="1">
    <location>
        <begin position="70"/>
        <end position="89"/>
    </location>
</feature>
<accession>A0A5B8M8E7</accession>
<reference evidence="2 3" key="1">
    <citation type="submission" date="2019-07" db="EMBL/GenBank/DDBJ databases">
        <title>Full genome sequence of Humibacter sp. WJ7-1.</title>
        <authorList>
            <person name="Im W.-T."/>
        </authorList>
    </citation>
    <scope>NUCLEOTIDE SEQUENCE [LARGE SCALE GENOMIC DNA]</scope>
    <source>
        <strain evidence="2 3">WJ7-1</strain>
    </source>
</reference>
<dbReference type="RefSeq" id="WP_146322483.1">
    <property type="nucleotide sequence ID" value="NZ_CP042305.1"/>
</dbReference>
<keyword evidence="1" id="KW-1133">Transmembrane helix</keyword>
<organism evidence="2 3">
    <name type="scientific">Humibacter ginsenosidimutans</name>
    <dbReference type="NCBI Taxonomy" id="2599293"/>
    <lineage>
        <taxon>Bacteria</taxon>
        <taxon>Bacillati</taxon>
        <taxon>Actinomycetota</taxon>
        <taxon>Actinomycetes</taxon>
        <taxon>Micrococcales</taxon>
        <taxon>Microbacteriaceae</taxon>
        <taxon>Humibacter</taxon>
    </lineage>
</organism>
<keyword evidence="1" id="KW-0472">Membrane</keyword>
<dbReference type="OrthoDB" id="5125140at2"/>
<evidence type="ECO:0000313" key="3">
    <source>
        <dbReference type="Proteomes" id="UP000320216"/>
    </source>
</evidence>
<proteinExistence type="predicted"/>